<gene>
    <name evidence="3" type="ordered locus">AciX8_1001</name>
</gene>
<dbReference type="STRING" id="682795.AciX8_1001"/>
<dbReference type="AlphaFoldDB" id="G8NV59"/>
<keyword evidence="4" id="KW-1185">Reference proteome</keyword>
<evidence type="ECO:0000256" key="2">
    <source>
        <dbReference type="SAM" id="SignalP"/>
    </source>
</evidence>
<dbReference type="eggNOG" id="COG4219">
    <property type="taxonomic scope" value="Bacteria"/>
</dbReference>
<proteinExistence type="predicted"/>
<dbReference type="Proteomes" id="UP000007113">
    <property type="component" value="Chromosome"/>
</dbReference>
<keyword evidence="2" id="KW-0732">Signal</keyword>
<dbReference type="NCBIfam" id="TIGR03435">
    <property type="entry name" value="Soli_TIGR03435"/>
    <property type="match status" value="1"/>
</dbReference>
<dbReference type="HOGENOM" id="CLU_079080_0_0_0"/>
<dbReference type="OrthoDB" id="114636at2"/>
<organism evidence="3 4">
    <name type="scientific">Granulicella mallensis (strain ATCC BAA-1857 / DSM 23137 / MP5ACTX8)</name>
    <dbReference type="NCBI Taxonomy" id="682795"/>
    <lineage>
        <taxon>Bacteria</taxon>
        <taxon>Pseudomonadati</taxon>
        <taxon>Acidobacteriota</taxon>
        <taxon>Terriglobia</taxon>
        <taxon>Terriglobales</taxon>
        <taxon>Acidobacteriaceae</taxon>
        <taxon>Granulicella</taxon>
    </lineage>
</organism>
<name>G8NV59_GRAMM</name>
<feature type="chain" id="PRO_5003513053" evidence="2">
    <location>
        <begin position="32"/>
        <end position="313"/>
    </location>
</feature>
<feature type="signal peptide" evidence="2">
    <location>
        <begin position="1"/>
        <end position="31"/>
    </location>
</feature>
<evidence type="ECO:0000313" key="4">
    <source>
        <dbReference type="Proteomes" id="UP000007113"/>
    </source>
</evidence>
<dbReference type="Pfam" id="PF12543">
    <property type="entry name" value="DUF3738"/>
    <property type="match status" value="1"/>
</dbReference>
<feature type="region of interest" description="Disordered" evidence="1">
    <location>
        <begin position="196"/>
        <end position="216"/>
    </location>
</feature>
<feature type="region of interest" description="Disordered" evidence="1">
    <location>
        <begin position="259"/>
        <end position="281"/>
    </location>
</feature>
<sequence>MRCAITKTGFFPTILLPAVMGAAITPSLALCQETPAPSPSPASSSPVPGPRGPVFDVISIRPSTPGESWLISDPPDGYRVLAQPLGRTILRAYFPRILQSRVALLQGAPGWVWDDAYDVVAKVAPGDMAEWETQRLNMGSLASGTMLQKMLQAALAERCKLVVHRVPMEISGYVLVLKKHGPNLDQMKEALPDETVPPDAHRISGGGSATLPTPGPGSEKTYFQTSMASLAADLTLSWFGAVEDRTGLTGKYDFTLQKREDVSSPPPAGQTIVPATDPRPSPWNLEKLGLELKVIQIPMEGLVIDHIERPSAN</sequence>
<dbReference type="KEGG" id="gma:AciX8_1001"/>
<accession>G8NV59</accession>
<dbReference type="EMBL" id="CP003130">
    <property type="protein sequence ID" value="AEU35348.1"/>
    <property type="molecule type" value="Genomic_DNA"/>
</dbReference>
<reference evidence="3 4" key="1">
    <citation type="submission" date="2011-11" db="EMBL/GenBank/DDBJ databases">
        <title>Complete sequence of Granulicella mallensis MP5ACTX8.</title>
        <authorList>
            <consortium name="US DOE Joint Genome Institute"/>
            <person name="Lucas S."/>
            <person name="Copeland A."/>
            <person name="Lapidus A."/>
            <person name="Cheng J.-F."/>
            <person name="Goodwin L."/>
            <person name="Pitluck S."/>
            <person name="Peters L."/>
            <person name="Lu M."/>
            <person name="Detter J.C."/>
            <person name="Han C."/>
            <person name="Tapia R."/>
            <person name="Land M."/>
            <person name="Hauser L."/>
            <person name="Kyrpides N."/>
            <person name="Ivanova N."/>
            <person name="Mikhailova N."/>
            <person name="Pagani I."/>
            <person name="Rawat S."/>
            <person name="Mannisto M."/>
            <person name="Haggblom M."/>
            <person name="Woyke T."/>
        </authorList>
    </citation>
    <scope>NUCLEOTIDE SEQUENCE [LARGE SCALE GENOMIC DNA]</scope>
    <source>
        <strain evidence="4">ATCC BAA-1857 / DSM 23137 / MP5ACTX8</strain>
    </source>
</reference>
<protein>
    <submittedName>
        <fullName evidence="3">Uncharacterized protein</fullName>
    </submittedName>
</protein>
<evidence type="ECO:0000256" key="1">
    <source>
        <dbReference type="SAM" id="MobiDB-lite"/>
    </source>
</evidence>
<evidence type="ECO:0000313" key="3">
    <source>
        <dbReference type="EMBL" id="AEU35348.1"/>
    </source>
</evidence>
<dbReference type="InterPro" id="IPR017801">
    <property type="entry name" value="DUF3738"/>
</dbReference>